<dbReference type="Proteomes" id="UP001153954">
    <property type="component" value="Unassembled WGS sequence"/>
</dbReference>
<keyword evidence="3 8" id="KW-0819">tRNA processing</keyword>
<dbReference type="SUPFAM" id="SSF50978">
    <property type="entry name" value="WD40 repeat-like"/>
    <property type="match status" value="1"/>
</dbReference>
<gene>
    <name evidence="10" type="ORF">EEDITHA_LOCUS19805</name>
</gene>
<dbReference type="PROSITE" id="PS50082">
    <property type="entry name" value="WD_REPEATS_2"/>
    <property type="match status" value="1"/>
</dbReference>
<sequence>MSLLAVSDEFIAVSKVNCIGCYNKSTDAFLQFKSDLILQEDDFVVDIIISPDNKLLGVLLSASKKILICELPQMKHLETLTLPRSASKIRFDISSKRVLVADKTGDVLIFEILKEDKGTKILGHLSLLLNILQTNDGKYIITSDRDEKIRVSCYPNAYNIQTFCLGHKEFVMHIELLPDIIEYLTSASGDGHIKVWNYISGKLHYTIDTYTDIKNNNDLKQSFSKLMNEEGIEINSLPIVNYAVTKLSDCSSLIAVTVHSYMKILFYNLKFVNKQFSHRLVLEIPFENSPISIKFHNLSLYVYDILDSKILEYQVTTDSDTIFVTLNKQIQVFENKEMEICKTFDHNSIKLLFKRKFDNVQEYKERKKMRLEKPSS</sequence>
<evidence type="ECO:0000256" key="1">
    <source>
        <dbReference type="ARBA" id="ARBA00004123"/>
    </source>
</evidence>
<comment type="function">
    <text evidence="8">Required for the formation of N(7)-methylguanine at position 46 (m7G46) in tRNA. In the complex, it is required to stabilize and induce conformational changes of the catalytic subunit.</text>
</comment>
<evidence type="ECO:0000313" key="11">
    <source>
        <dbReference type="Proteomes" id="UP001153954"/>
    </source>
</evidence>
<feature type="repeat" description="WD" evidence="9">
    <location>
        <begin position="164"/>
        <end position="206"/>
    </location>
</feature>
<evidence type="ECO:0000256" key="2">
    <source>
        <dbReference type="ARBA" id="ARBA00022574"/>
    </source>
</evidence>
<protein>
    <recommendedName>
        <fullName evidence="12">tRNA (guanine-N(7)-)-methyltransferase non-catalytic subunit wuho</fullName>
    </recommendedName>
</protein>
<dbReference type="GO" id="GO:0005634">
    <property type="term" value="C:nucleus"/>
    <property type="evidence" value="ECO:0007669"/>
    <property type="project" value="UniProtKB-SubCell"/>
</dbReference>
<proteinExistence type="inferred from homology"/>
<name>A0AAU9V8S7_EUPED</name>
<evidence type="ECO:0000256" key="5">
    <source>
        <dbReference type="ARBA" id="ARBA00023242"/>
    </source>
</evidence>
<evidence type="ECO:0000256" key="6">
    <source>
        <dbReference type="ARBA" id="ARBA00093337"/>
    </source>
</evidence>
<evidence type="ECO:0008006" key="12">
    <source>
        <dbReference type="Google" id="ProtNLM"/>
    </source>
</evidence>
<comment type="caution">
    <text evidence="10">The sequence shown here is derived from an EMBL/GenBank/DDBJ whole genome shotgun (WGS) entry which is preliminary data.</text>
</comment>
<dbReference type="GO" id="GO:0106004">
    <property type="term" value="P:tRNA (guanine-N7)-methylation"/>
    <property type="evidence" value="ECO:0007669"/>
    <property type="project" value="UniProtKB-UniRule"/>
</dbReference>
<evidence type="ECO:0000256" key="8">
    <source>
        <dbReference type="HAMAP-Rule" id="MF_03056"/>
    </source>
</evidence>
<comment type="subcellular location">
    <subcellularLocation>
        <location evidence="1 8">Nucleus</location>
    </subcellularLocation>
</comment>
<dbReference type="GO" id="GO:0005829">
    <property type="term" value="C:cytosol"/>
    <property type="evidence" value="ECO:0007669"/>
    <property type="project" value="TreeGrafter"/>
</dbReference>
<accession>A0AAU9V8S7</accession>
<dbReference type="PANTHER" id="PTHR16288">
    <property type="entry name" value="WD40 REPEAT PROTEIN 4"/>
    <property type="match status" value="1"/>
</dbReference>
<comment type="similarity">
    <text evidence="8">Belongs to the WD repeat TRM82 family.</text>
</comment>
<keyword evidence="5 8" id="KW-0539">Nucleus</keyword>
<evidence type="ECO:0000256" key="7">
    <source>
        <dbReference type="ARBA" id="ARBA00093542"/>
    </source>
</evidence>
<keyword evidence="4 8" id="KW-0677">Repeat</keyword>
<dbReference type="EMBL" id="CAKOGL010000028">
    <property type="protein sequence ID" value="CAH2105561.1"/>
    <property type="molecule type" value="Genomic_DNA"/>
</dbReference>
<reference evidence="10" key="1">
    <citation type="submission" date="2022-03" db="EMBL/GenBank/DDBJ databases">
        <authorList>
            <person name="Tunstrom K."/>
        </authorList>
    </citation>
    <scope>NUCLEOTIDE SEQUENCE</scope>
</reference>
<comment type="function">
    <text evidence="6">Required for the Mettl1-dependent formation of N(7)-methylguanine at position 46 (m7G46) in tRNA. In the Mettl1-wuho methyltransferase complex, it is required to stabilize and induce conformational changes of the catalytic subunit. Required for binding of nanos mRNA and repression of translation by the mei-P26-bgcn-bam-sxl complex. May cooperate with mei-P26 and nanos to derepress the BMP signaling pathway. May cooperate with mei-P26 to suppress expression of a subset of microRNAs. May cooperate with mei-P26 to regulate bam expression levels in germline cells during gametogenesis. Required to promote mitosis to meiosis transition during gametogenesis. May regulate germline cell division in part by regulating ribosome biogenesis.</text>
</comment>
<comment type="pathway">
    <text evidence="8">tRNA modification; N(7)-methylguanine-tRNA biosynthesis.</text>
</comment>
<comment type="subunit">
    <text evidence="7">Forms a heterodimer with the catalytic subunit Mettl1. Interacts with mei-P26 and weakly interacts with bgcn; required for the function or formation of the mei-P26-bgcn-bam-sxl complex. Interacts with nanos; may be involved in mei-P26-dependent derepression of the BMP signaling pathway. Interacts with Myc; the interaction may be mediated by mei-P26 and may be involved in the regulation of ribosome biogenesis.</text>
</comment>
<evidence type="ECO:0000313" key="10">
    <source>
        <dbReference type="EMBL" id="CAH2105561.1"/>
    </source>
</evidence>
<dbReference type="PANTHER" id="PTHR16288:SF0">
    <property type="entry name" value="TRNA (GUANINE-N(7)-)-METHYLTRANSFERASE NON-CATALYTIC SUBUNIT WDR4"/>
    <property type="match status" value="1"/>
</dbReference>
<evidence type="ECO:0000256" key="3">
    <source>
        <dbReference type="ARBA" id="ARBA00022694"/>
    </source>
</evidence>
<dbReference type="InterPro" id="IPR028884">
    <property type="entry name" value="Trm82"/>
</dbReference>
<dbReference type="SMART" id="SM00320">
    <property type="entry name" value="WD40"/>
    <property type="match status" value="2"/>
</dbReference>
<dbReference type="InterPro" id="IPR015943">
    <property type="entry name" value="WD40/YVTN_repeat-like_dom_sf"/>
</dbReference>
<dbReference type="InterPro" id="IPR036322">
    <property type="entry name" value="WD40_repeat_dom_sf"/>
</dbReference>
<dbReference type="HAMAP" id="MF_03056">
    <property type="entry name" value="TRM82"/>
    <property type="match status" value="1"/>
</dbReference>
<keyword evidence="2 8" id="KW-0853">WD repeat</keyword>
<dbReference type="Gene3D" id="2.130.10.10">
    <property type="entry name" value="YVTN repeat-like/Quinoprotein amine dehydrogenase"/>
    <property type="match status" value="1"/>
</dbReference>
<dbReference type="InterPro" id="IPR001680">
    <property type="entry name" value="WD40_rpt"/>
</dbReference>
<organism evidence="10 11">
    <name type="scientific">Euphydryas editha</name>
    <name type="common">Edith's checkerspot</name>
    <dbReference type="NCBI Taxonomy" id="104508"/>
    <lineage>
        <taxon>Eukaryota</taxon>
        <taxon>Metazoa</taxon>
        <taxon>Ecdysozoa</taxon>
        <taxon>Arthropoda</taxon>
        <taxon>Hexapoda</taxon>
        <taxon>Insecta</taxon>
        <taxon>Pterygota</taxon>
        <taxon>Neoptera</taxon>
        <taxon>Endopterygota</taxon>
        <taxon>Lepidoptera</taxon>
        <taxon>Glossata</taxon>
        <taxon>Ditrysia</taxon>
        <taxon>Papilionoidea</taxon>
        <taxon>Nymphalidae</taxon>
        <taxon>Nymphalinae</taxon>
        <taxon>Euphydryas</taxon>
    </lineage>
</organism>
<dbReference type="AlphaFoldDB" id="A0AAU9V8S7"/>
<dbReference type="GO" id="GO:0043527">
    <property type="term" value="C:tRNA methyltransferase complex"/>
    <property type="evidence" value="ECO:0007669"/>
    <property type="project" value="TreeGrafter"/>
</dbReference>
<evidence type="ECO:0000256" key="4">
    <source>
        <dbReference type="ARBA" id="ARBA00022737"/>
    </source>
</evidence>
<evidence type="ECO:0000256" key="9">
    <source>
        <dbReference type="PROSITE-ProRule" id="PRU00221"/>
    </source>
</evidence>
<keyword evidence="11" id="KW-1185">Reference proteome</keyword>